<reference evidence="3" key="1">
    <citation type="journal article" date="2011" name="J. Bacteriol.">
        <title>Long-chain N-acyl amino acid synthases are linked to the putative PEP-CTERM/exosortase protein-sorting system in Gram-negative bacteria.</title>
        <authorList>
            <person name="Craig J.W."/>
            <person name="Cherry M.A."/>
            <person name="Brady S.F."/>
        </authorList>
    </citation>
    <scope>NUCLEOTIDE SEQUENCE</scope>
</reference>
<evidence type="ECO:0000313" key="3">
    <source>
        <dbReference type="EMBL" id="AEQ20359.1"/>
    </source>
</evidence>
<dbReference type="EMBL" id="JF429407">
    <property type="protein sequence ID" value="AEQ20359.1"/>
    <property type="molecule type" value="Genomic_DNA"/>
</dbReference>
<sequence length="960" mass="104525">MAKLRLTPKQLLALPLLVLLGFVGAWVASFFIPTEGYQAQIVQVFKDATGHELRVSGKAKLTLFPQPILEISDAELLTAAAGSRVPSLKIESIRAYATLGSVLGGQPVITSVVLVRPVLEIERGQDKAVQWDWFSQQTLARLASQQATLTGAPDSKEANPMEFAIYEGTLHYRNPRVEYSESLESVNLALTTGQSGLATLNGDMVLRGRTITVDGVLEATPAGAQNQEAPFTLSLASDHGDTLAMKGTRVVLDGKPRFTGTLDLAMQDVLAWAPKAPPSTAAPAAPAPASLVAAAVPQAPSPDAAKPRATLAFPLKLNATITQSDDSLALREAKLELADAKGSGTLDMLWTQMPAVKVGLKLDTIYEVQWRALGEGWLFDLQRDRAQKEASQNDPTKKDREERNPLSDDMVIDLDVTSDALTFAGGRIWKNIALKAQLADGAITINQCDVSFAPDSNLTIFGLISHSSKGLRFEGNMETRGKDLRTFLALFDPEAVNLPQRGMDAFTAKSNLFMSNQQLRVSEAQLLIGDLSLIGGLVTYFEAKPRVEAEIRLQDINLDYFRDAWRQERRKEQVGGFSLIRTRDYDFTWLKELSVKVDFKVTIDNFTFLERTGQKASFRVFADTGEAGLYGIKMLYPESTLDASLMLDVKGERPVLDVSLTTNRFDTRYFAVNPQLAELPAPPPPPPPPGTPPELANNKWSEDLFDTSWASGWKSEFDINIGDMTYNGQRLDNFKLKARLDDEMLTIRKLSFGLWGGGFEAAGTILLGKVPALSMSFTFYNAEMRDMIASLSTLNSISGRASVSGTISTSGVNLLSWVTRATSNLVVAARGVWVRNFNLQGVIDSVNAARSVADVVNNVSRTIVDGTTEFSLDGNFNIEGGVMRTPGATLRSGNVTGNLNGQLQLVPWLIESSILFQFPSFPSETVPTLQVDLNGSADSPTLKTDTSSLEAYVAKRIVGR</sequence>
<dbReference type="GO" id="GO:0090313">
    <property type="term" value="P:regulation of protein targeting to membrane"/>
    <property type="evidence" value="ECO:0007669"/>
    <property type="project" value="TreeGrafter"/>
</dbReference>
<feature type="region of interest" description="Disordered" evidence="1">
    <location>
        <begin position="676"/>
        <end position="697"/>
    </location>
</feature>
<evidence type="ECO:0000256" key="1">
    <source>
        <dbReference type="SAM" id="MobiDB-lite"/>
    </source>
</evidence>
<protein>
    <recommendedName>
        <fullName evidence="2">AsmA domain-containing protein</fullName>
    </recommendedName>
</protein>
<organism evidence="3">
    <name type="scientific">uncultured bacterium CSL1</name>
    <dbReference type="NCBI Taxonomy" id="1091565"/>
    <lineage>
        <taxon>Bacteria</taxon>
        <taxon>environmental samples</taxon>
    </lineage>
</organism>
<dbReference type="InterPro" id="IPR007844">
    <property type="entry name" value="AsmA"/>
</dbReference>
<accession>G4WVA7</accession>
<feature type="domain" description="AsmA" evidence="2">
    <location>
        <begin position="638"/>
        <end position="885"/>
    </location>
</feature>
<feature type="compositionally biased region" description="Basic and acidic residues" evidence="1">
    <location>
        <begin position="395"/>
        <end position="405"/>
    </location>
</feature>
<feature type="compositionally biased region" description="Pro residues" evidence="1">
    <location>
        <begin position="680"/>
        <end position="692"/>
    </location>
</feature>
<name>G4WVA7_9BACT</name>
<dbReference type="PANTHER" id="PTHR30441:SF8">
    <property type="entry name" value="DUF748 DOMAIN-CONTAINING PROTEIN"/>
    <property type="match status" value="1"/>
</dbReference>
<evidence type="ECO:0000259" key="2">
    <source>
        <dbReference type="Pfam" id="PF05170"/>
    </source>
</evidence>
<dbReference type="Pfam" id="PF05170">
    <property type="entry name" value="AsmA"/>
    <property type="match status" value="1"/>
</dbReference>
<feature type="region of interest" description="Disordered" evidence="1">
    <location>
        <begin position="386"/>
        <end position="405"/>
    </location>
</feature>
<proteinExistence type="predicted"/>
<dbReference type="InterPro" id="IPR052894">
    <property type="entry name" value="AsmA-related"/>
</dbReference>
<dbReference type="GO" id="GO:0005886">
    <property type="term" value="C:plasma membrane"/>
    <property type="evidence" value="ECO:0007669"/>
    <property type="project" value="TreeGrafter"/>
</dbReference>
<dbReference type="AlphaFoldDB" id="G4WVA7"/>
<dbReference type="PANTHER" id="PTHR30441">
    <property type="entry name" value="DUF748 DOMAIN-CONTAINING PROTEIN"/>
    <property type="match status" value="1"/>
</dbReference>